<dbReference type="PANTHER" id="PTHR30404">
    <property type="entry name" value="N-ACETYLMURAMOYL-L-ALANINE AMIDASE"/>
    <property type="match status" value="1"/>
</dbReference>
<organism evidence="3 4">
    <name type="scientific">Bacillus carboniphilus</name>
    <dbReference type="NCBI Taxonomy" id="86663"/>
    <lineage>
        <taxon>Bacteria</taxon>
        <taxon>Bacillati</taxon>
        <taxon>Bacillota</taxon>
        <taxon>Bacilli</taxon>
        <taxon>Bacillales</taxon>
        <taxon>Bacillaceae</taxon>
        <taxon>Bacillus</taxon>
    </lineage>
</organism>
<dbReference type="CDD" id="cd02696">
    <property type="entry name" value="MurNAc-LAA"/>
    <property type="match status" value="1"/>
</dbReference>
<dbReference type="InterPro" id="IPR002508">
    <property type="entry name" value="MurNAc-LAA_cat"/>
</dbReference>
<name>A0ABY9JRJ1_9BACI</name>
<sequence>MNKKLIWLGLAVVFIGVLFFIKQQFSEDASWKSWNLPLSGKIIYIDAGHGGPDGGAVGGDLIEKDITLQIAKMLRDFLQEQGALVLMTREEDKDLADSNTSGYSSRKIEDLKNRVDMINESEAELFVSIHMNALPSKKWSGAQTFYHGKYEENIHLAKFVQDELRKSLENTTRTARPIEGVFIMKYTNKPGALVEAGFLSNPEEAKLLGEKQYQEKVAASIYRGILRYFTSEDAPPD</sequence>
<dbReference type="Proteomes" id="UP001197974">
    <property type="component" value="Chromosome"/>
</dbReference>
<dbReference type="InterPro" id="IPR050695">
    <property type="entry name" value="N-acetylmuramoyl_amidase_3"/>
</dbReference>
<evidence type="ECO:0000259" key="2">
    <source>
        <dbReference type="SMART" id="SM00646"/>
    </source>
</evidence>
<accession>A0ABY9JRJ1</accession>
<dbReference type="NCBIfam" id="TIGR02883">
    <property type="entry name" value="spore_cwlD"/>
    <property type="match status" value="1"/>
</dbReference>
<protein>
    <submittedName>
        <fullName evidence="3">N-acetylmuramoyl-L-alanine amidase CwlD</fullName>
        <ecNumber evidence="3">3.5.1.28</ecNumber>
    </submittedName>
</protein>
<dbReference type="RefSeq" id="WP_226541810.1">
    <property type="nucleotide sequence ID" value="NZ_CP129013.1"/>
</dbReference>
<evidence type="ECO:0000313" key="4">
    <source>
        <dbReference type="Proteomes" id="UP001197974"/>
    </source>
</evidence>
<dbReference type="SMART" id="SM00646">
    <property type="entry name" value="Ami_3"/>
    <property type="match status" value="1"/>
</dbReference>
<dbReference type="Pfam" id="PF01520">
    <property type="entry name" value="Amidase_3"/>
    <property type="match status" value="1"/>
</dbReference>
<dbReference type="SUPFAM" id="SSF53187">
    <property type="entry name" value="Zn-dependent exopeptidases"/>
    <property type="match status" value="1"/>
</dbReference>
<dbReference type="GO" id="GO:0008745">
    <property type="term" value="F:N-acetylmuramoyl-L-alanine amidase activity"/>
    <property type="evidence" value="ECO:0007669"/>
    <property type="project" value="UniProtKB-EC"/>
</dbReference>
<dbReference type="InterPro" id="IPR014234">
    <property type="entry name" value="Spore_CwlD"/>
</dbReference>
<evidence type="ECO:0000313" key="3">
    <source>
        <dbReference type="EMBL" id="WLR42019.1"/>
    </source>
</evidence>
<keyword evidence="4" id="KW-1185">Reference proteome</keyword>
<evidence type="ECO:0000256" key="1">
    <source>
        <dbReference type="ARBA" id="ARBA00022801"/>
    </source>
</evidence>
<gene>
    <name evidence="3" type="primary">cwlD</name>
    <name evidence="3" type="ORF">LC087_14665</name>
</gene>
<reference evidence="3 4" key="1">
    <citation type="submission" date="2023-06" db="EMBL/GenBank/DDBJ databases">
        <title>Five Gram-positive bacteria isolated from mangrove sediments in Shenzhen, Guangdong, China.</title>
        <authorList>
            <person name="Yu S."/>
            <person name="Zheng W."/>
            <person name="Huang Y."/>
        </authorList>
    </citation>
    <scope>NUCLEOTIDE SEQUENCE [LARGE SCALE GENOMIC DNA]</scope>
    <source>
        <strain evidence="3 4">SaN35-3</strain>
    </source>
</reference>
<dbReference type="EMBL" id="CP129013">
    <property type="protein sequence ID" value="WLR42019.1"/>
    <property type="molecule type" value="Genomic_DNA"/>
</dbReference>
<proteinExistence type="predicted"/>
<dbReference type="EC" id="3.5.1.28" evidence="3"/>
<dbReference type="Gene3D" id="3.40.630.40">
    <property type="entry name" value="Zn-dependent exopeptidases"/>
    <property type="match status" value="1"/>
</dbReference>
<dbReference type="PANTHER" id="PTHR30404:SF0">
    <property type="entry name" value="N-ACETYLMURAMOYL-L-ALANINE AMIDASE AMIC"/>
    <property type="match status" value="1"/>
</dbReference>
<feature type="domain" description="MurNAc-LAA" evidence="2">
    <location>
        <begin position="115"/>
        <end position="226"/>
    </location>
</feature>
<keyword evidence="1 3" id="KW-0378">Hydrolase</keyword>